<protein>
    <submittedName>
        <fullName evidence="3 4">Uncharacterized protein</fullName>
    </submittedName>
</protein>
<evidence type="ECO:0000313" key="4">
    <source>
        <dbReference type="EnsemblMetazoa" id="KAF7489493.1"/>
    </source>
</evidence>
<reference evidence="5" key="1">
    <citation type="journal article" date="2020" name="PLoS Negl. Trop. Dis.">
        <title>High-quality nuclear genome for Sarcoptes scabiei-A critical resource for a neglected parasite.</title>
        <authorList>
            <person name="Korhonen P.K."/>
            <person name="Gasser R.B."/>
            <person name="Ma G."/>
            <person name="Wang T."/>
            <person name="Stroehlein A.J."/>
            <person name="Young N.D."/>
            <person name="Ang C.S."/>
            <person name="Fernando D.D."/>
            <person name="Lu H.C."/>
            <person name="Taylor S."/>
            <person name="Reynolds S.L."/>
            <person name="Mofiz E."/>
            <person name="Najaraj S.H."/>
            <person name="Gowda H."/>
            <person name="Madugundu A."/>
            <person name="Renuse S."/>
            <person name="Holt D."/>
            <person name="Pandey A."/>
            <person name="Papenfuss A.T."/>
            <person name="Fischer K."/>
        </authorList>
    </citation>
    <scope>NUCLEOTIDE SEQUENCE [LARGE SCALE GENOMIC DNA]</scope>
</reference>
<feature type="compositionally biased region" description="Polar residues" evidence="1">
    <location>
        <begin position="468"/>
        <end position="482"/>
    </location>
</feature>
<keyword evidence="2" id="KW-1133">Transmembrane helix</keyword>
<reference evidence="3" key="2">
    <citation type="submission" date="2020-01" db="EMBL/GenBank/DDBJ databases">
        <authorList>
            <person name="Korhonen P.K.K."/>
            <person name="Guangxu M.G."/>
            <person name="Wang T.W."/>
            <person name="Stroehlein A.J.S."/>
            <person name="Young N.D."/>
            <person name="Ang C.-S.A."/>
            <person name="Fernando D.W.F."/>
            <person name="Lu H.L."/>
            <person name="Taylor S.T."/>
            <person name="Ehtesham M.E.M."/>
            <person name="Najaraj S.H.N."/>
            <person name="Harsha G.H.G."/>
            <person name="Madugundu A.M."/>
            <person name="Renuse S.R."/>
            <person name="Holt D.H."/>
            <person name="Pandey A.P."/>
            <person name="Papenfuss A.P."/>
            <person name="Gasser R.B.G."/>
            <person name="Fischer K.F."/>
        </authorList>
    </citation>
    <scope>NUCLEOTIDE SEQUENCE</scope>
    <source>
        <strain evidence="3">SSS_KF_BRIS2020</strain>
    </source>
</reference>
<feature type="compositionally biased region" description="Low complexity" evidence="1">
    <location>
        <begin position="40"/>
        <end position="63"/>
    </location>
</feature>
<feature type="region of interest" description="Disordered" evidence="1">
    <location>
        <begin position="28"/>
        <end position="63"/>
    </location>
</feature>
<sequence length="525" mass="58671">MFAFNSSNILDLKQITIAAATTAAMMSDYPTTDDHHHQQHQQQSSYSSSTTPTSISSSLSSSTTTATNTATTISMSPAAITRPGTATASSVRTKRCCRFCRCSNRLVTGIIITILPIAITSTLICVFMMQKTNLHQYAIYSFVIFCVAFVFPFALFFFTVILNKLYKFYKREIRSNSSHSSSLNVNALIGDSYDSDAHFHHLHSHPHTHHPHHHQAHLSNVLDCDGNQLTNSSPSSIRLLTSNHPISANENIGLIANASVNANHSSFNRPTNVLGTRIIVAHNPVFDHHFHHHLQNHHNYLNENHAVSNVLGDDVQYNQQQAQLFSYNNQSYHPSYYYQIQDGSTLIALTTANSATNDGPISFSNRLPATEMIVEDNPPSYEMALLCPSVTHNCNQDDSFSRTDGVCQQQSFHCLPKYQISFPDNSVKEEKIKIGLNQIGPESIVNHLDDNNTTLNDQNRRENLCDQKPSQDVQSNETTSVRNNKNADDVDVNVDEDDEENEKKRSSSPSSSFNLNQNNNLDRKE</sequence>
<keyword evidence="5" id="KW-1185">Reference proteome</keyword>
<feature type="compositionally biased region" description="Acidic residues" evidence="1">
    <location>
        <begin position="489"/>
        <end position="500"/>
    </location>
</feature>
<dbReference type="EMBL" id="WVUK01000064">
    <property type="protein sequence ID" value="KAF7489493.1"/>
    <property type="molecule type" value="Genomic_DNA"/>
</dbReference>
<evidence type="ECO:0000256" key="1">
    <source>
        <dbReference type="SAM" id="MobiDB-lite"/>
    </source>
</evidence>
<dbReference type="EnsemblMetazoa" id="SSS_2144s_mrna">
    <property type="protein sequence ID" value="KAF7489493.1"/>
    <property type="gene ID" value="SSS_2144"/>
</dbReference>
<evidence type="ECO:0000313" key="3">
    <source>
        <dbReference type="EMBL" id="KAF7489493.1"/>
    </source>
</evidence>
<evidence type="ECO:0000313" key="5">
    <source>
        <dbReference type="Proteomes" id="UP000070412"/>
    </source>
</evidence>
<accession>A0A834VDA1</accession>
<feature type="region of interest" description="Disordered" evidence="1">
    <location>
        <begin position="465"/>
        <end position="525"/>
    </location>
</feature>
<reference evidence="4" key="3">
    <citation type="submission" date="2022-06" db="UniProtKB">
        <authorList>
            <consortium name="EnsemblMetazoa"/>
        </authorList>
    </citation>
    <scope>IDENTIFICATION</scope>
</reference>
<evidence type="ECO:0000256" key="2">
    <source>
        <dbReference type="SAM" id="Phobius"/>
    </source>
</evidence>
<feature type="transmembrane region" description="Helical" evidence="2">
    <location>
        <begin position="139"/>
        <end position="162"/>
    </location>
</feature>
<dbReference type="AlphaFoldDB" id="A0A834VDA1"/>
<organism evidence="3">
    <name type="scientific">Sarcoptes scabiei</name>
    <name type="common">Itch mite</name>
    <name type="synonym">Acarus scabiei</name>
    <dbReference type="NCBI Taxonomy" id="52283"/>
    <lineage>
        <taxon>Eukaryota</taxon>
        <taxon>Metazoa</taxon>
        <taxon>Ecdysozoa</taxon>
        <taxon>Arthropoda</taxon>
        <taxon>Chelicerata</taxon>
        <taxon>Arachnida</taxon>
        <taxon>Acari</taxon>
        <taxon>Acariformes</taxon>
        <taxon>Sarcoptiformes</taxon>
        <taxon>Astigmata</taxon>
        <taxon>Psoroptidia</taxon>
        <taxon>Sarcoptoidea</taxon>
        <taxon>Sarcoptidae</taxon>
        <taxon>Sarcoptinae</taxon>
        <taxon>Sarcoptes</taxon>
    </lineage>
</organism>
<proteinExistence type="predicted"/>
<feature type="compositionally biased region" description="Low complexity" evidence="1">
    <location>
        <begin position="507"/>
        <end position="525"/>
    </location>
</feature>
<gene>
    <name evidence="3" type="ORF">SSS_2144</name>
</gene>
<dbReference type="Proteomes" id="UP000070412">
    <property type="component" value="Unassembled WGS sequence"/>
</dbReference>
<feature type="transmembrane region" description="Helical" evidence="2">
    <location>
        <begin position="106"/>
        <end position="127"/>
    </location>
</feature>
<keyword evidence="2" id="KW-0472">Membrane</keyword>
<dbReference type="OrthoDB" id="6514120at2759"/>
<keyword evidence="2" id="KW-0812">Transmembrane</keyword>
<name>A0A834VDA1_SARSC</name>